<dbReference type="Proteomes" id="UP000661918">
    <property type="component" value="Unassembled WGS sequence"/>
</dbReference>
<organism evidence="2 3">
    <name type="scientific">Deinococcus aerophilus</name>
    <dbReference type="NCBI Taxonomy" id="522488"/>
    <lineage>
        <taxon>Bacteria</taxon>
        <taxon>Thermotogati</taxon>
        <taxon>Deinococcota</taxon>
        <taxon>Deinococci</taxon>
        <taxon>Deinococcales</taxon>
        <taxon>Deinococcaceae</taxon>
        <taxon>Deinococcus</taxon>
    </lineage>
</organism>
<dbReference type="EMBL" id="BMOM01000014">
    <property type="protein sequence ID" value="GGM11316.1"/>
    <property type="molecule type" value="Genomic_DNA"/>
</dbReference>
<gene>
    <name evidence="2" type="ORF">GCM10010841_19840</name>
</gene>
<protein>
    <recommendedName>
        <fullName evidence="4">Chromosome segregation protein SMC</fullName>
    </recommendedName>
</protein>
<sequence length="603" mass="65584">MAASGLHRLPVQMLGDLVSPRALERILQDAAGARGTTPAQLDAAALEDILKREVFKRLQLSVPAPLAKRRVSEVLDELLKTSQERPAASTVEHSLLPLEDSARRFSLYFDWPETQRLRGILSVARQEEEEGRDIGALVQEGQELVAQMDRRLQEGLVAQAQDLAELRAALTRVQGMGGREVRRLDALVVQIDEAQQQGTLLPGEVERARTLTYGLRKLLESSVVQGMPGNPSLDPEAQARVLALEQEHIQGVLNALDREFASLLQARADLRDRQAGLRGEAAAGQLTTDAVESWRESLRMVRDTVLTEQRAQLTSLEQQLAGLDAGADVRVALDAARHLLDGGNLANDELHELRGTLDALKRGEGGLGLQRELREIERSARDIPGAAAELAPLLDWAQTQLAAGAAVDLDTLWAVLERRRGAAAQERESFDARADRVVAEYDAVRDLAGETIQRLGRLADTLRAQRRLGTMSRAAQERYAQTLSDAEALLTEAQAEHRAAQEVTASFGNEALNGLLDVFELGGEAEGAWPAAPQTIAGTGVQTWTLQGGQLSGGEQEPLPAPLLQLIALAGDLNLTELTLSGPGERWEARHAAGRWEITRSPR</sequence>
<comment type="caution">
    <text evidence="2">The sequence shown here is derived from an EMBL/GenBank/DDBJ whole genome shotgun (WGS) entry which is preliminary data.</text>
</comment>
<name>A0ABQ2GTU5_9DEIO</name>
<accession>A0ABQ2GTU5</accession>
<dbReference type="RefSeq" id="WP_188903977.1">
    <property type="nucleotide sequence ID" value="NZ_BMOM01000014.1"/>
</dbReference>
<evidence type="ECO:0008006" key="4">
    <source>
        <dbReference type="Google" id="ProtNLM"/>
    </source>
</evidence>
<keyword evidence="3" id="KW-1185">Reference proteome</keyword>
<proteinExistence type="predicted"/>
<feature type="coiled-coil region" evidence="1">
    <location>
        <begin position="476"/>
        <end position="503"/>
    </location>
</feature>
<evidence type="ECO:0000313" key="2">
    <source>
        <dbReference type="EMBL" id="GGM11316.1"/>
    </source>
</evidence>
<evidence type="ECO:0000256" key="1">
    <source>
        <dbReference type="SAM" id="Coils"/>
    </source>
</evidence>
<evidence type="ECO:0000313" key="3">
    <source>
        <dbReference type="Proteomes" id="UP000661918"/>
    </source>
</evidence>
<reference evidence="3" key="1">
    <citation type="journal article" date="2019" name="Int. J. Syst. Evol. Microbiol.">
        <title>The Global Catalogue of Microorganisms (GCM) 10K type strain sequencing project: providing services to taxonomists for standard genome sequencing and annotation.</title>
        <authorList>
            <consortium name="The Broad Institute Genomics Platform"/>
            <consortium name="The Broad Institute Genome Sequencing Center for Infectious Disease"/>
            <person name="Wu L."/>
            <person name="Ma J."/>
        </authorList>
    </citation>
    <scope>NUCLEOTIDE SEQUENCE [LARGE SCALE GENOMIC DNA]</scope>
    <source>
        <strain evidence="3">JCM 15443</strain>
    </source>
</reference>
<keyword evidence="1" id="KW-0175">Coiled coil</keyword>